<dbReference type="Pfam" id="PF00975">
    <property type="entry name" value="Thioesterase"/>
    <property type="match status" value="1"/>
</dbReference>
<accession>A0A5N0V3X9</accession>
<comment type="caution">
    <text evidence="3">The sequence shown here is derived from an EMBL/GenBank/DDBJ whole genome shotgun (WGS) entry which is preliminary data.</text>
</comment>
<dbReference type="PANTHER" id="PTHR11487:SF0">
    <property type="entry name" value="S-ACYL FATTY ACID SYNTHASE THIOESTERASE, MEDIUM CHAIN"/>
    <property type="match status" value="1"/>
</dbReference>
<evidence type="ECO:0000256" key="1">
    <source>
        <dbReference type="ARBA" id="ARBA00007169"/>
    </source>
</evidence>
<protein>
    <submittedName>
        <fullName evidence="3">Thioesterase</fullName>
    </submittedName>
</protein>
<organism evidence="3 4">
    <name type="scientific">Amycolatopsis acidicola</name>
    <dbReference type="NCBI Taxonomy" id="2596893"/>
    <lineage>
        <taxon>Bacteria</taxon>
        <taxon>Bacillati</taxon>
        <taxon>Actinomycetota</taxon>
        <taxon>Actinomycetes</taxon>
        <taxon>Pseudonocardiales</taxon>
        <taxon>Pseudonocardiaceae</taxon>
        <taxon>Amycolatopsis</taxon>
    </lineage>
</organism>
<dbReference type="Proteomes" id="UP000319769">
    <property type="component" value="Unassembled WGS sequence"/>
</dbReference>
<gene>
    <name evidence="3" type="ORF">FPZ12_019895</name>
</gene>
<dbReference type="InterPro" id="IPR029058">
    <property type="entry name" value="AB_hydrolase_fold"/>
</dbReference>
<dbReference type="SUPFAM" id="SSF53474">
    <property type="entry name" value="alpha/beta-Hydrolases"/>
    <property type="match status" value="1"/>
</dbReference>
<feature type="domain" description="Thioesterase" evidence="2">
    <location>
        <begin position="2"/>
        <end position="211"/>
    </location>
</feature>
<dbReference type="OrthoDB" id="4169718at2"/>
<dbReference type="GO" id="GO:0008610">
    <property type="term" value="P:lipid biosynthetic process"/>
    <property type="evidence" value="ECO:0007669"/>
    <property type="project" value="TreeGrafter"/>
</dbReference>
<reference evidence="3" key="1">
    <citation type="submission" date="2019-09" db="EMBL/GenBank/DDBJ databases">
        <authorList>
            <person name="Teo W.F.A."/>
            <person name="Duangmal K."/>
        </authorList>
    </citation>
    <scope>NUCLEOTIDE SEQUENCE [LARGE SCALE GENOMIC DNA]</scope>
    <source>
        <strain evidence="3">K81G1</strain>
    </source>
</reference>
<name>A0A5N0V3X9_9PSEU</name>
<dbReference type="InterPro" id="IPR001031">
    <property type="entry name" value="Thioesterase"/>
</dbReference>
<dbReference type="PANTHER" id="PTHR11487">
    <property type="entry name" value="THIOESTERASE"/>
    <property type="match status" value="1"/>
</dbReference>
<keyword evidence="4" id="KW-1185">Reference proteome</keyword>
<dbReference type="EMBL" id="VMNW02000028">
    <property type="protein sequence ID" value="KAA9159666.1"/>
    <property type="molecule type" value="Genomic_DNA"/>
</dbReference>
<sequence length="222" mass="24502">MRLLCFPHAGAGASSFARWPGLFPESITLDRIRLPGREEAAAEPPLRRVGDAVAFVLPRIRPGERVALYGHSMGALVAFELARALTAAGTEPVHLFVSGRRAPHLPARRAPIHRLPDEEFLTALADMGGPIGPSPSWRRYATRLTRADLELSEEYHYLPVPRLRCPVTVFHGNEDPLVTVGEAQAWKELTDSEFAIHPLPGDHFFHHRHRVTLAATMTGALP</sequence>
<comment type="similarity">
    <text evidence="1">Belongs to the thioesterase family.</text>
</comment>
<dbReference type="AlphaFoldDB" id="A0A5N0V3X9"/>
<dbReference type="InterPro" id="IPR012223">
    <property type="entry name" value="TEII"/>
</dbReference>
<evidence type="ECO:0000259" key="2">
    <source>
        <dbReference type="Pfam" id="PF00975"/>
    </source>
</evidence>
<evidence type="ECO:0000313" key="4">
    <source>
        <dbReference type="Proteomes" id="UP000319769"/>
    </source>
</evidence>
<evidence type="ECO:0000313" key="3">
    <source>
        <dbReference type="EMBL" id="KAA9159666.1"/>
    </source>
</evidence>
<proteinExistence type="inferred from homology"/>
<dbReference type="Gene3D" id="3.40.50.1820">
    <property type="entry name" value="alpha/beta hydrolase"/>
    <property type="match status" value="1"/>
</dbReference>